<reference evidence="2 3" key="1">
    <citation type="submission" date="2016-10" db="EMBL/GenBank/DDBJ databases">
        <title>Draft Genome sequence of Alkanindiges sp. strain H1.</title>
        <authorList>
            <person name="Subhash Y."/>
            <person name="Lee S."/>
        </authorList>
    </citation>
    <scope>NUCLEOTIDE SEQUENCE [LARGE SCALE GENOMIC DNA]</scope>
    <source>
        <strain evidence="2 3">H1</strain>
    </source>
</reference>
<proteinExistence type="predicted"/>
<dbReference type="EMBL" id="MLCN01000055">
    <property type="protein sequence ID" value="ONG37375.1"/>
    <property type="molecule type" value="Genomic_DNA"/>
</dbReference>
<feature type="chain" id="PRO_5012729705" description="Conjugal transfer protein TraH" evidence="1">
    <location>
        <begin position="29"/>
        <end position="516"/>
    </location>
</feature>
<name>A0A1S8CQ97_9GAMM</name>
<evidence type="ECO:0000256" key="1">
    <source>
        <dbReference type="SAM" id="SignalP"/>
    </source>
</evidence>
<organism evidence="2 3">
    <name type="scientific">Alkanindiges hydrocarboniclasticus</name>
    <dbReference type="NCBI Taxonomy" id="1907941"/>
    <lineage>
        <taxon>Bacteria</taxon>
        <taxon>Pseudomonadati</taxon>
        <taxon>Pseudomonadota</taxon>
        <taxon>Gammaproteobacteria</taxon>
        <taxon>Moraxellales</taxon>
        <taxon>Moraxellaceae</taxon>
        <taxon>Alkanindiges</taxon>
    </lineage>
</organism>
<keyword evidence="3" id="KW-1185">Reference proteome</keyword>
<sequence>MKNYLNKKSLTATCFGIWLAMNATPLSAANSLDSVMDGIYSNMTSPDIYNSQRRGVLVGGSYVARIPTRSINLISFDPPRLNAGCGGIDMYLGGFSMINSKQIVETLRQIGQNAVGLLFQLGLKAVNDQLSGMLSNWSKKLEDINSMLKNTCQAANKVVSLMNPKESAATFASMKGGLMKTITGGFSDTAEMEQQKQLNPSALTPNASGTLTGNDLKLAESNPNLGNIVWRAAVNSGVTAKISSSTSPVAATSEPELAILLMNVVGTLIYSGKDLSATSGCKTGDNVTCVNDAEPYAAYIHPQDLIDPQDKTIKACAGSIASNNKEFGCQTLEDRKLSTYFKGTRYIINDKLYGKRTNQVLTPSDIKAAISAKQGIIGKVLSNQTLTTAELQFLNSIPAPLYAYLKAVQNSPEAIAMISSRVTPMIENYFATNIAQSFYESGSEMFSGKNIKVEEPAFVKERLAIFKQEMNALTPDPKDRIKEENELRTFVRDTVASLPKNVRFQVNPAMSVGSNN</sequence>
<gene>
    <name evidence="2" type="ORF">BKE30_14690</name>
</gene>
<evidence type="ECO:0008006" key="4">
    <source>
        <dbReference type="Google" id="ProtNLM"/>
    </source>
</evidence>
<protein>
    <recommendedName>
        <fullName evidence="4">Conjugal transfer protein TraH</fullName>
    </recommendedName>
</protein>
<dbReference type="Pfam" id="PF06122">
    <property type="entry name" value="TraH"/>
    <property type="match status" value="1"/>
</dbReference>
<dbReference type="Proteomes" id="UP000192132">
    <property type="component" value="Unassembled WGS sequence"/>
</dbReference>
<dbReference type="STRING" id="1907941.BKE30_14690"/>
<evidence type="ECO:0000313" key="3">
    <source>
        <dbReference type="Proteomes" id="UP000192132"/>
    </source>
</evidence>
<accession>A0A1S8CQ97</accession>
<feature type="signal peptide" evidence="1">
    <location>
        <begin position="1"/>
        <end position="28"/>
    </location>
</feature>
<dbReference type="InterPro" id="IPR010927">
    <property type="entry name" value="T4SS_TraH"/>
</dbReference>
<evidence type="ECO:0000313" key="2">
    <source>
        <dbReference type="EMBL" id="ONG37375.1"/>
    </source>
</evidence>
<dbReference type="OrthoDB" id="9797479at2"/>
<dbReference type="AlphaFoldDB" id="A0A1S8CQ97"/>
<comment type="caution">
    <text evidence="2">The sequence shown here is derived from an EMBL/GenBank/DDBJ whole genome shotgun (WGS) entry which is preliminary data.</text>
</comment>
<keyword evidence="1" id="KW-0732">Signal</keyword>
<dbReference type="RefSeq" id="WP_076879339.1">
    <property type="nucleotide sequence ID" value="NZ_MLCN01000055.1"/>
</dbReference>